<evidence type="ECO:0000256" key="6">
    <source>
        <dbReference type="ARBA" id="ARBA00023242"/>
    </source>
</evidence>
<evidence type="ECO:0000256" key="2">
    <source>
        <dbReference type="ARBA" id="ARBA00022723"/>
    </source>
</evidence>
<feature type="compositionally biased region" description="Low complexity" evidence="8">
    <location>
        <begin position="313"/>
        <end position="329"/>
    </location>
</feature>
<feature type="compositionally biased region" description="Basic and acidic residues" evidence="8">
    <location>
        <begin position="242"/>
        <end position="253"/>
    </location>
</feature>
<sequence length="676" mass="74979">MSDWSTAENPFMDNGEVYSNTFKPLPLPDDSLGFDAIEPPTVTPAATVRPDVTQGLQSSRDSGKSTQDQDDDLESILFDLGIQDAYDSPVNPSSGEQSSETGSVLYEKTHTRKISGSGIFGFVGTGSNTQLAIPGIDINSVPLNNKKPVYNEVMNFDNLNFHRSHPNAQCREGLQSSAKVQRVTRLRRRDSLKHDDDPDYFFTGDASGKYKFPTSSVTLGSTGQVTASYSAQDLKALRPYHDNLEGCHPDNRRTPSAIASSPIRKSPDRSSILSSPTKEVNSVEDIDRILNGKDLKGGSAVAKPKLSHQIPSLAPLSSSSVQSSPGAQAYKSPGMSPVTSSPIRFKSVSPFGKGTKFTTPLKVKNTFSRTPSPQRAPKRLNWIPTLITKKNDLSEKILKEQAKSPTRKKRPTIRSTLATGTLDKYFVGPDSNKLYTCKYKNCSKTFTRISNIRAHIQTHLCDRPFVCPVCKKAFVRNHDLRRHYKGHLEYQYVCPCGKKFPRQDALKRHRIRNICVGGIPDDRGVLKRKGKKSKKRENKARIIIQNTITNDFSSAIHNHTKQQMYTNNCGHVWTPAPTNIIPNQLQRRVLPQKAPLNTFRPPELRSQGLSVAGYSNATETNICQHPEFGATNGQCPPYIPENMINSISNGGNGSNTNNELDMSMEYPFDFDEITNF</sequence>
<dbReference type="PROSITE" id="PS00028">
    <property type="entry name" value="ZINC_FINGER_C2H2_1"/>
    <property type="match status" value="2"/>
</dbReference>
<dbReference type="GO" id="GO:0008270">
    <property type="term" value="F:zinc ion binding"/>
    <property type="evidence" value="ECO:0007669"/>
    <property type="project" value="UniProtKB-KW"/>
</dbReference>
<evidence type="ECO:0000256" key="5">
    <source>
        <dbReference type="ARBA" id="ARBA00022833"/>
    </source>
</evidence>
<dbReference type="SMART" id="SM00355">
    <property type="entry name" value="ZnF_C2H2"/>
    <property type="match status" value="3"/>
</dbReference>
<dbReference type="SUPFAM" id="SSF57667">
    <property type="entry name" value="beta-beta-alpha zinc fingers"/>
    <property type="match status" value="1"/>
</dbReference>
<organism evidence="10 11">
    <name type="scientific">Dekkera bruxellensis</name>
    <name type="common">Brettanomyces custersii</name>
    <dbReference type="NCBI Taxonomy" id="5007"/>
    <lineage>
        <taxon>Eukaryota</taxon>
        <taxon>Fungi</taxon>
        <taxon>Dikarya</taxon>
        <taxon>Ascomycota</taxon>
        <taxon>Saccharomycotina</taxon>
        <taxon>Pichiomycetes</taxon>
        <taxon>Pichiales</taxon>
        <taxon>Pichiaceae</taxon>
        <taxon>Brettanomyces</taxon>
    </lineage>
</organism>
<evidence type="ECO:0000256" key="4">
    <source>
        <dbReference type="ARBA" id="ARBA00022771"/>
    </source>
</evidence>
<dbReference type="FunFam" id="3.30.160.60:FF:000145">
    <property type="entry name" value="Zinc finger protein 574"/>
    <property type="match status" value="1"/>
</dbReference>
<keyword evidence="4 7" id="KW-0863">Zinc-finger</keyword>
<feature type="compositionally biased region" description="Polar residues" evidence="8">
    <location>
        <begin position="269"/>
        <end position="279"/>
    </location>
</feature>
<dbReference type="Proteomes" id="UP000478008">
    <property type="component" value="Unassembled WGS sequence"/>
</dbReference>
<keyword evidence="11" id="KW-1185">Reference proteome</keyword>
<keyword evidence="2" id="KW-0479">Metal-binding</keyword>
<feature type="region of interest" description="Disordered" evidence="8">
    <location>
        <begin position="313"/>
        <end position="341"/>
    </location>
</feature>
<evidence type="ECO:0000259" key="9">
    <source>
        <dbReference type="PROSITE" id="PS50157"/>
    </source>
</evidence>
<name>A0A7D9CVJ2_DEKBR</name>
<evidence type="ECO:0000313" key="11">
    <source>
        <dbReference type="Proteomes" id="UP000478008"/>
    </source>
</evidence>
<dbReference type="GO" id="GO:0000978">
    <property type="term" value="F:RNA polymerase II cis-regulatory region sequence-specific DNA binding"/>
    <property type="evidence" value="ECO:0007669"/>
    <property type="project" value="TreeGrafter"/>
</dbReference>
<gene>
    <name evidence="10" type="ORF">DEBR0S1_22826G</name>
</gene>
<dbReference type="AlphaFoldDB" id="A0A7D9CVJ2"/>
<feature type="region of interest" description="Disordered" evidence="8">
    <location>
        <begin position="1"/>
        <end position="70"/>
    </location>
</feature>
<dbReference type="InterPro" id="IPR036236">
    <property type="entry name" value="Znf_C2H2_sf"/>
</dbReference>
<evidence type="ECO:0000313" key="10">
    <source>
        <dbReference type="EMBL" id="VUG16674.1"/>
    </source>
</evidence>
<feature type="compositionally biased region" description="Low complexity" evidence="8">
    <location>
        <begin position="39"/>
        <end position="53"/>
    </location>
</feature>
<accession>A0A7D9CVJ2</accession>
<dbReference type="PANTHER" id="PTHR23235">
    <property type="entry name" value="KRUEPPEL-LIKE TRANSCRIPTION FACTOR"/>
    <property type="match status" value="1"/>
</dbReference>
<evidence type="ECO:0000256" key="7">
    <source>
        <dbReference type="PROSITE-ProRule" id="PRU00042"/>
    </source>
</evidence>
<evidence type="ECO:0000256" key="8">
    <source>
        <dbReference type="SAM" id="MobiDB-lite"/>
    </source>
</evidence>
<feature type="region of interest" description="Disordered" evidence="8">
    <location>
        <begin position="242"/>
        <end position="279"/>
    </location>
</feature>
<evidence type="ECO:0000256" key="3">
    <source>
        <dbReference type="ARBA" id="ARBA00022737"/>
    </source>
</evidence>
<evidence type="ECO:0000256" key="1">
    <source>
        <dbReference type="ARBA" id="ARBA00004123"/>
    </source>
</evidence>
<dbReference type="EMBL" id="CABFWN010000001">
    <property type="protein sequence ID" value="VUG16674.1"/>
    <property type="molecule type" value="Genomic_DNA"/>
</dbReference>
<keyword evidence="6" id="KW-0539">Nucleus</keyword>
<feature type="domain" description="C2H2-type" evidence="9">
    <location>
        <begin position="435"/>
        <end position="464"/>
    </location>
</feature>
<dbReference type="InterPro" id="IPR013087">
    <property type="entry name" value="Znf_C2H2_type"/>
</dbReference>
<feature type="compositionally biased region" description="Polar residues" evidence="8">
    <location>
        <begin position="54"/>
        <end position="66"/>
    </location>
</feature>
<protein>
    <submittedName>
        <fullName evidence="10">DEBR0S1_22826g1_1</fullName>
    </submittedName>
</protein>
<dbReference type="GO" id="GO:0000981">
    <property type="term" value="F:DNA-binding transcription factor activity, RNA polymerase II-specific"/>
    <property type="evidence" value="ECO:0007669"/>
    <property type="project" value="TreeGrafter"/>
</dbReference>
<keyword evidence="3" id="KW-0677">Repeat</keyword>
<dbReference type="GO" id="GO:0005634">
    <property type="term" value="C:nucleus"/>
    <property type="evidence" value="ECO:0007669"/>
    <property type="project" value="UniProtKB-SubCell"/>
</dbReference>
<dbReference type="Pfam" id="PF00096">
    <property type="entry name" value="zf-C2H2"/>
    <property type="match status" value="2"/>
</dbReference>
<reference evidence="10 11" key="1">
    <citation type="submission" date="2019-07" db="EMBL/GenBank/DDBJ databases">
        <authorList>
            <person name="Friedrich A."/>
            <person name="Schacherer J."/>
        </authorList>
    </citation>
    <scope>NUCLEOTIDE SEQUENCE [LARGE SCALE GENOMIC DNA]</scope>
</reference>
<feature type="domain" description="C2H2-type" evidence="9">
    <location>
        <begin position="465"/>
        <end position="487"/>
    </location>
</feature>
<proteinExistence type="predicted"/>
<comment type="subcellular location">
    <subcellularLocation>
        <location evidence="1">Nucleus</location>
    </subcellularLocation>
</comment>
<keyword evidence="5" id="KW-0862">Zinc</keyword>
<dbReference type="PROSITE" id="PS50157">
    <property type="entry name" value="ZINC_FINGER_C2H2_2"/>
    <property type="match status" value="2"/>
</dbReference>
<dbReference type="Gene3D" id="3.30.160.60">
    <property type="entry name" value="Classic Zinc Finger"/>
    <property type="match status" value="3"/>
</dbReference>
<dbReference type="PANTHER" id="PTHR23235:SF120">
    <property type="entry name" value="KRUPPEL-LIKE FACTOR 15"/>
    <property type="match status" value="1"/>
</dbReference>